<evidence type="ECO:0000313" key="2">
    <source>
        <dbReference type="Proteomes" id="UP001231189"/>
    </source>
</evidence>
<dbReference type="EMBL" id="JAUUTY010000007">
    <property type="protein sequence ID" value="KAK1604673.1"/>
    <property type="molecule type" value="Genomic_DNA"/>
</dbReference>
<organism evidence="1 2">
    <name type="scientific">Lolium multiflorum</name>
    <name type="common">Italian ryegrass</name>
    <name type="synonym">Lolium perenne subsp. multiflorum</name>
    <dbReference type="NCBI Taxonomy" id="4521"/>
    <lineage>
        <taxon>Eukaryota</taxon>
        <taxon>Viridiplantae</taxon>
        <taxon>Streptophyta</taxon>
        <taxon>Embryophyta</taxon>
        <taxon>Tracheophyta</taxon>
        <taxon>Spermatophyta</taxon>
        <taxon>Magnoliopsida</taxon>
        <taxon>Liliopsida</taxon>
        <taxon>Poales</taxon>
        <taxon>Poaceae</taxon>
        <taxon>BOP clade</taxon>
        <taxon>Pooideae</taxon>
        <taxon>Poodae</taxon>
        <taxon>Poeae</taxon>
        <taxon>Poeae Chloroplast Group 2 (Poeae type)</taxon>
        <taxon>Loliodinae</taxon>
        <taxon>Loliinae</taxon>
        <taxon>Lolium</taxon>
    </lineage>
</organism>
<dbReference type="Proteomes" id="UP001231189">
    <property type="component" value="Unassembled WGS sequence"/>
</dbReference>
<name>A0AAD8QKV0_LOLMU</name>
<proteinExistence type="predicted"/>
<protein>
    <submittedName>
        <fullName evidence="1">Uncharacterized protein</fullName>
    </submittedName>
</protein>
<evidence type="ECO:0000313" key="1">
    <source>
        <dbReference type="EMBL" id="KAK1604673.1"/>
    </source>
</evidence>
<accession>A0AAD8QKV0</accession>
<comment type="caution">
    <text evidence="1">The sequence shown here is derived from an EMBL/GenBank/DDBJ whole genome shotgun (WGS) entry which is preliminary data.</text>
</comment>
<keyword evidence="2" id="KW-1185">Reference proteome</keyword>
<reference evidence="1" key="1">
    <citation type="submission" date="2023-07" db="EMBL/GenBank/DDBJ databases">
        <title>A chromosome-level genome assembly of Lolium multiflorum.</title>
        <authorList>
            <person name="Chen Y."/>
            <person name="Copetti D."/>
            <person name="Kolliker R."/>
            <person name="Studer B."/>
        </authorList>
    </citation>
    <scope>NUCLEOTIDE SEQUENCE</scope>
    <source>
        <strain evidence="1">02402/16</strain>
        <tissue evidence="1">Leaf</tissue>
    </source>
</reference>
<sequence>MVRWANNLLPSCVLDLGTDQLTKVKTEPGSRASVLYGKKRNREEANSNGEPCHSELSSLPADHSCSATGLGVPPGFDPKPRHSPIQVTPAVDSTGGEAARKFPSTYESMLQLAEHVASKAELEKKLVVRDAELVSLRGQLKHGNSVPENAEFAAALQQLLGSEERAMRHAEHALEVYKNWKGRYAARRT</sequence>
<gene>
    <name evidence="1" type="ORF">QYE76_028346</name>
</gene>
<dbReference type="AlphaFoldDB" id="A0AAD8QKV0"/>